<accession>A0A1M3L1W2</accession>
<dbReference type="SUPFAM" id="SSF51556">
    <property type="entry name" value="Metallo-dependent hydrolases"/>
    <property type="match status" value="1"/>
</dbReference>
<dbReference type="Gene3D" id="3.10.310.70">
    <property type="match status" value="1"/>
</dbReference>
<dbReference type="GO" id="GO:0016810">
    <property type="term" value="F:hydrolase activity, acting on carbon-nitrogen (but not peptide) bonds"/>
    <property type="evidence" value="ECO:0007669"/>
    <property type="project" value="InterPro"/>
</dbReference>
<dbReference type="Pfam" id="PF07969">
    <property type="entry name" value="Amidohydro_3"/>
    <property type="match status" value="1"/>
</dbReference>
<organism evidence="2 3">
    <name type="scientific">Candidatus Kapaibacterium thiocyanatum</name>
    <dbReference type="NCBI Taxonomy" id="1895771"/>
    <lineage>
        <taxon>Bacteria</taxon>
        <taxon>Pseudomonadati</taxon>
        <taxon>Candidatus Kapaibacteriota</taxon>
        <taxon>Candidatus Kapaibacteriia</taxon>
        <taxon>Candidatus Kapaibacteriales</taxon>
        <taxon>Candidatus Kapaibacteriaceae</taxon>
        <taxon>Candidatus Kapaibacterium</taxon>
    </lineage>
</organism>
<protein>
    <recommendedName>
        <fullName evidence="1">Amidohydrolase 3 domain-containing protein</fullName>
    </recommendedName>
</protein>
<dbReference type="SUPFAM" id="SSF51338">
    <property type="entry name" value="Composite domain of metallo-dependent hydrolases"/>
    <property type="match status" value="1"/>
</dbReference>
<sequence length="489" mass="53924">MFAELHFERGRIRAVLPCPTGTIIRTETDTYDYPGCHVLPGFVDSHAHIVGLGKRLTSVSLHDARSADECVMRIAAASPSQGGWIQAMGWNQELWEDSRYPSTAMLDDAIGHIPVVASRVDGHALWTNSAARQAAGLTDTADILADDAMAPIWTAIPAPTSEELKNMIVAATAECARNGITEVHDMDVDAAWLDPMRELAESGRLPVRVQSFLRSQHNEWDTWNLLPAVGEFLRVCGVKMFADGALGSHGAALLAPYTDRPDTTGTALLSMQDIVDRTAHAIDAGWWCIATHAIGDAAVRTVLDAYERIRRRPDAGPSDIILRIEHAQHVHPDDVRRMAELNVFACIQPTHCLSDAPMAERRLGRDRLPWAYRWRSLLDAGIRISSGSDFPIEPPSPIEAIDAFVRRIPRGHDRPWQAQECITRAEALMASTSWAHAAADMQYRRGSIEPGFDADVVVVDQDLHACPDDMILRTQVMATFTAGKLRYGR</sequence>
<dbReference type="InterPro" id="IPR011059">
    <property type="entry name" value="Metal-dep_hydrolase_composite"/>
</dbReference>
<comment type="caution">
    <text evidence="2">The sequence shown here is derived from an EMBL/GenBank/DDBJ whole genome shotgun (WGS) entry which is preliminary data.</text>
</comment>
<name>A0A1M3L1W2_9BACT</name>
<dbReference type="InterPro" id="IPR013108">
    <property type="entry name" value="Amidohydro_3"/>
</dbReference>
<evidence type="ECO:0000313" key="3">
    <source>
        <dbReference type="Proteomes" id="UP000184233"/>
    </source>
</evidence>
<dbReference type="Gene3D" id="2.30.40.10">
    <property type="entry name" value="Urease, subunit C, domain 1"/>
    <property type="match status" value="1"/>
</dbReference>
<evidence type="ECO:0000259" key="1">
    <source>
        <dbReference type="Pfam" id="PF07969"/>
    </source>
</evidence>
<evidence type="ECO:0000313" key="2">
    <source>
        <dbReference type="EMBL" id="OJX59200.1"/>
    </source>
</evidence>
<dbReference type="PANTHER" id="PTHR22642">
    <property type="entry name" value="IMIDAZOLONEPROPIONASE"/>
    <property type="match status" value="1"/>
</dbReference>
<dbReference type="CDD" id="cd01300">
    <property type="entry name" value="YtcJ_like"/>
    <property type="match status" value="1"/>
</dbReference>
<gene>
    <name evidence="2" type="ORF">BGO89_01920</name>
</gene>
<feature type="domain" description="Amidohydrolase 3" evidence="1">
    <location>
        <begin position="31"/>
        <end position="486"/>
    </location>
</feature>
<dbReference type="InterPro" id="IPR033932">
    <property type="entry name" value="YtcJ-like"/>
</dbReference>
<dbReference type="InterPro" id="IPR032466">
    <property type="entry name" value="Metal_Hydrolase"/>
</dbReference>
<dbReference type="EMBL" id="MKVH01000013">
    <property type="protein sequence ID" value="OJX59200.1"/>
    <property type="molecule type" value="Genomic_DNA"/>
</dbReference>
<dbReference type="Gene3D" id="3.20.20.140">
    <property type="entry name" value="Metal-dependent hydrolases"/>
    <property type="match status" value="1"/>
</dbReference>
<proteinExistence type="predicted"/>
<dbReference type="AlphaFoldDB" id="A0A1M3L1W2"/>
<reference evidence="2 3" key="1">
    <citation type="submission" date="2016-09" db="EMBL/GenBank/DDBJ databases">
        <title>Genome-resolved meta-omics ties microbial dynamics to process performance in biotechnology for thiocyanate degradation.</title>
        <authorList>
            <person name="Kantor R.S."/>
            <person name="Huddy R.J."/>
            <person name="Iyer R."/>
            <person name="Thomas B.C."/>
            <person name="Brown C.T."/>
            <person name="Anantharaman K."/>
            <person name="Tringe S."/>
            <person name="Hettich R.L."/>
            <person name="Harrison S.T."/>
            <person name="Banfield J.F."/>
        </authorList>
    </citation>
    <scope>NUCLEOTIDE SEQUENCE [LARGE SCALE GENOMIC DNA]</scope>
    <source>
        <strain evidence="2">59-99</strain>
    </source>
</reference>
<dbReference type="PANTHER" id="PTHR22642:SF2">
    <property type="entry name" value="PROTEIN LONG AFTER FAR-RED 3"/>
    <property type="match status" value="1"/>
</dbReference>
<dbReference type="STRING" id="1895771.BGO89_01920"/>
<dbReference type="Proteomes" id="UP000184233">
    <property type="component" value="Unassembled WGS sequence"/>
</dbReference>